<dbReference type="EMBL" id="JBAMZN010000013">
    <property type="protein sequence ID" value="KAL0528423.1"/>
    <property type="molecule type" value="Genomic_DNA"/>
</dbReference>
<dbReference type="AlphaFoldDB" id="A0AAW3C4R9"/>
<feature type="compositionally biased region" description="Basic and acidic residues" evidence="1">
    <location>
        <begin position="277"/>
        <end position="289"/>
    </location>
</feature>
<protein>
    <submittedName>
        <fullName evidence="2">Uncharacterized protein</fullName>
    </submittedName>
</protein>
<organism evidence="2 3">
    <name type="scientific">Leishmania naiffi</name>
    <dbReference type="NCBI Taxonomy" id="5678"/>
    <lineage>
        <taxon>Eukaryota</taxon>
        <taxon>Discoba</taxon>
        <taxon>Euglenozoa</taxon>
        <taxon>Kinetoplastea</taxon>
        <taxon>Metakinetoplastina</taxon>
        <taxon>Trypanosomatida</taxon>
        <taxon>Trypanosomatidae</taxon>
        <taxon>Leishmaniinae</taxon>
        <taxon>Leishmania</taxon>
        <taxon>Leishmania naiffi species complex</taxon>
    </lineage>
</organism>
<evidence type="ECO:0000256" key="1">
    <source>
        <dbReference type="SAM" id="MobiDB-lite"/>
    </source>
</evidence>
<dbReference type="Proteomes" id="UP001501274">
    <property type="component" value="Unassembled WGS sequence"/>
</dbReference>
<reference evidence="2 3" key="1">
    <citation type="submission" date="2024-02" db="EMBL/GenBank/DDBJ databases">
        <title>FIRST GENOME SEQUENCES OF Leishmania (Viannia) shawi, Leishmania (Viannia) lindenbergi AND Leishmania (Viannia) utingensis.</title>
        <authorList>
            <person name="Resadore F."/>
            <person name="Custodio M.G.F."/>
            <person name="Boite M.C."/>
            <person name="Cupolillo E."/>
            <person name="Ferreira G.E.M."/>
        </authorList>
    </citation>
    <scope>NUCLEOTIDE SEQUENCE [LARGE SCALE GENOMIC DNA]</scope>
    <source>
        <strain evidence="2 3">MDAS/BR/1979/M5533</strain>
    </source>
</reference>
<evidence type="ECO:0000313" key="2">
    <source>
        <dbReference type="EMBL" id="KAL0528423.1"/>
    </source>
</evidence>
<keyword evidence="3" id="KW-1185">Reference proteome</keyword>
<sequence>MEWRYTREKQQLGCALHEGKGSTYARGLQDTSSALAFGSLGGRQPAQSLVSGMGVATTIHSPGIIVRGPAAALRTLFTSANFTPTTYTKDPAISRSNLWSTLNVSYFLTADNRHYLSEGLGAEYITADYIAAFSDVLCNRCGLMDPVLPRQLPANSMHLRGTDPHHTTAAITLFQAIQWPNKTRGSHSPGVGGIFVSGMRASSGSETRVRTTDSDHIPFHLSLLPPPSAAPVLPVIPATAANLTLSRSTRRALSRLSSGSGTTLSACSPLMDWSKDDGAGDRHRHDDNHHHRHCSWRHHRVRALRPEQPGVLCVEHNSKLGH</sequence>
<name>A0AAW3C4R9_9TRYP</name>
<gene>
    <name evidence="2" type="ORF">Q4I28_001804</name>
</gene>
<comment type="caution">
    <text evidence="2">The sequence shown here is derived from an EMBL/GenBank/DDBJ whole genome shotgun (WGS) entry which is preliminary data.</text>
</comment>
<accession>A0AAW3C4R9</accession>
<proteinExistence type="predicted"/>
<feature type="region of interest" description="Disordered" evidence="1">
    <location>
        <begin position="277"/>
        <end position="296"/>
    </location>
</feature>
<evidence type="ECO:0000313" key="3">
    <source>
        <dbReference type="Proteomes" id="UP001501274"/>
    </source>
</evidence>